<accession>T0GN37</accession>
<dbReference type="EMBL" id="AKWY02000031">
    <property type="protein sequence ID" value="EQA70287.1"/>
    <property type="molecule type" value="Genomic_DNA"/>
</dbReference>
<organism evidence="4 6">
    <name type="scientific">Leptospira noguchii serovar Panama str. CZ214</name>
    <dbReference type="NCBI Taxonomy" id="1001595"/>
    <lineage>
        <taxon>Bacteria</taxon>
        <taxon>Pseudomonadati</taxon>
        <taxon>Spirochaetota</taxon>
        <taxon>Spirochaetia</taxon>
        <taxon>Leptospirales</taxon>
        <taxon>Leptospiraceae</taxon>
        <taxon>Leptospira</taxon>
    </lineage>
</organism>
<keyword evidence="2" id="KW-0812">Transmembrane</keyword>
<evidence type="ECO:0000256" key="1">
    <source>
        <dbReference type="SAM" id="MobiDB-lite"/>
    </source>
</evidence>
<sequence length="83" mass="9497">MILGEAKISMSQLEIFELVLMYTVMGTLTIWLLVGIFALFLWYLIFRVLFKEPIRIERSGYQPQENLNNNGNKFPPQEGSGGA</sequence>
<evidence type="ECO:0000313" key="4">
    <source>
        <dbReference type="EMBL" id="EQA70287.1"/>
    </source>
</evidence>
<keyword evidence="2" id="KW-0472">Membrane</keyword>
<evidence type="ECO:0000256" key="2">
    <source>
        <dbReference type="SAM" id="Phobius"/>
    </source>
</evidence>
<name>T0GN37_9LEPT</name>
<comment type="caution">
    <text evidence="4">The sequence shown here is derived from an EMBL/GenBank/DDBJ whole genome shotgun (WGS) entry which is preliminary data.</text>
</comment>
<keyword evidence="2" id="KW-1133">Transmembrane helix</keyword>
<proteinExistence type="predicted"/>
<dbReference type="GeneID" id="43840985"/>
<evidence type="ECO:0000313" key="5">
    <source>
        <dbReference type="EMBL" id="EQA72468.1"/>
    </source>
</evidence>
<evidence type="ECO:0000313" key="3">
    <source>
        <dbReference type="EMBL" id="EQA69533.1"/>
    </source>
</evidence>
<evidence type="ECO:0000313" key="6">
    <source>
        <dbReference type="Proteomes" id="UP000015442"/>
    </source>
</evidence>
<dbReference type="AlphaFoldDB" id="T0GN37"/>
<dbReference type="EMBL" id="AKWY02000016">
    <property type="protein sequence ID" value="EQA72468.1"/>
    <property type="molecule type" value="Genomic_DNA"/>
</dbReference>
<reference evidence="4 6" key="1">
    <citation type="submission" date="2013-05" db="EMBL/GenBank/DDBJ databases">
        <authorList>
            <person name="Harkins D.M."/>
            <person name="Durkin A.S."/>
            <person name="Brinkac L.M."/>
            <person name="Haft D.H."/>
            <person name="Selengut J.D."/>
            <person name="Sanka R."/>
            <person name="DePew J."/>
            <person name="Purushe J."/>
            <person name="Hartskeerl R.A."/>
            <person name="Ahmed A."/>
            <person name="van der Linden H."/>
            <person name="Goris M.G.A."/>
            <person name="Vinetz J.M."/>
            <person name="Sutton G.G."/>
            <person name="Nierman W.C."/>
            <person name="Fouts D.E."/>
        </authorList>
    </citation>
    <scope>NUCLEOTIDE SEQUENCE [LARGE SCALE GENOMIC DNA]</scope>
    <source>
        <strain evidence="4 6">CZ214</strain>
    </source>
</reference>
<dbReference type="RefSeq" id="WP_020980475.1">
    <property type="nucleotide sequence ID" value="NZ_AKWY02000034.1"/>
</dbReference>
<dbReference type="Proteomes" id="UP000015442">
    <property type="component" value="Unassembled WGS sequence"/>
</dbReference>
<feature type="compositionally biased region" description="Polar residues" evidence="1">
    <location>
        <begin position="62"/>
        <end position="72"/>
    </location>
</feature>
<feature type="transmembrane region" description="Helical" evidence="2">
    <location>
        <begin position="20"/>
        <end position="45"/>
    </location>
</feature>
<dbReference type="EMBL" id="AKWY02000034">
    <property type="protein sequence ID" value="EQA69533.1"/>
    <property type="molecule type" value="Genomic_DNA"/>
</dbReference>
<protein>
    <submittedName>
        <fullName evidence="4">Uncharacterized protein</fullName>
    </submittedName>
</protein>
<gene>
    <name evidence="4" type="ORF">LEP1GSC059_0734</name>
    <name evidence="3" type="ORF">LEP1GSC059_2326</name>
    <name evidence="5" type="ORF">LEP1GSC059_3228</name>
</gene>
<feature type="region of interest" description="Disordered" evidence="1">
    <location>
        <begin position="62"/>
        <end position="83"/>
    </location>
</feature>